<proteinExistence type="predicted"/>
<evidence type="ECO:0000256" key="8">
    <source>
        <dbReference type="SAM" id="Phobius"/>
    </source>
</evidence>
<feature type="transmembrane region" description="Helical" evidence="8">
    <location>
        <begin position="186"/>
        <end position="205"/>
    </location>
</feature>
<keyword evidence="5 8" id="KW-0812">Transmembrane</keyword>
<gene>
    <name evidence="9" type="ORF">F0U60_48155</name>
</gene>
<dbReference type="EMBL" id="CP043494">
    <property type="protein sequence ID" value="WNG51047.1"/>
    <property type="molecule type" value="Genomic_DNA"/>
</dbReference>
<keyword evidence="2" id="KW-1003">Cell membrane</keyword>
<dbReference type="PANTHER" id="PTHR33908:SF11">
    <property type="entry name" value="MEMBRANE PROTEIN"/>
    <property type="match status" value="1"/>
</dbReference>
<keyword evidence="4" id="KW-0808">Transferase</keyword>
<dbReference type="Proteomes" id="UP001611383">
    <property type="component" value="Chromosome"/>
</dbReference>
<evidence type="ECO:0000313" key="9">
    <source>
        <dbReference type="EMBL" id="WNG51047.1"/>
    </source>
</evidence>
<evidence type="ECO:0000256" key="6">
    <source>
        <dbReference type="ARBA" id="ARBA00022989"/>
    </source>
</evidence>
<dbReference type="InterPro" id="IPR050297">
    <property type="entry name" value="LipidA_mod_glycosyltrf_83"/>
</dbReference>
<evidence type="ECO:0000256" key="5">
    <source>
        <dbReference type="ARBA" id="ARBA00022692"/>
    </source>
</evidence>
<evidence type="ECO:0000256" key="1">
    <source>
        <dbReference type="ARBA" id="ARBA00004651"/>
    </source>
</evidence>
<evidence type="ECO:0000313" key="10">
    <source>
        <dbReference type="Proteomes" id="UP001611383"/>
    </source>
</evidence>
<dbReference type="RefSeq" id="WP_395810857.1">
    <property type="nucleotide sequence ID" value="NZ_CP043494.1"/>
</dbReference>
<evidence type="ECO:0000256" key="3">
    <source>
        <dbReference type="ARBA" id="ARBA00022676"/>
    </source>
</evidence>
<feature type="transmembrane region" description="Helical" evidence="8">
    <location>
        <begin position="153"/>
        <end position="174"/>
    </location>
</feature>
<dbReference type="PANTHER" id="PTHR33908">
    <property type="entry name" value="MANNOSYLTRANSFERASE YKCB-RELATED"/>
    <property type="match status" value="1"/>
</dbReference>
<keyword evidence="6 8" id="KW-1133">Transmembrane helix</keyword>
<accession>A0ABY9X6N0</accession>
<organism evidence="9 10">
    <name type="scientific">Archangium minus</name>
    <dbReference type="NCBI Taxonomy" id="83450"/>
    <lineage>
        <taxon>Bacteria</taxon>
        <taxon>Pseudomonadati</taxon>
        <taxon>Myxococcota</taxon>
        <taxon>Myxococcia</taxon>
        <taxon>Myxococcales</taxon>
        <taxon>Cystobacterineae</taxon>
        <taxon>Archangiaceae</taxon>
        <taxon>Archangium</taxon>
    </lineage>
</organism>
<keyword evidence="10" id="KW-1185">Reference proteome</keyword>
<feature type="transmembrane region" description="Helical" evidence="8">
    <location>
        <begin position="44"/>
        <end position="65"/>
    </location>
</feature>
<evidence type="ECO:0000256" key="2">
    <source>
        <dbReference type="ARBA" id="ARBA00022475"/>
    </source>
</evidence>
<keyword evidence="7 8" id="KW-0472">Membrane</keyword>
<sequence>MALLAGVLLGLLTLFKPLYGLFCVLPPVYALVSEPRAWRANVTFVATAALGVLATLGLFVLVFWLRGGLEALVDIQFHFNPSVYQGTHQRSFAASLHELRARLMEPHMLALHVLGLVGPAWYARSARREVTLLYTAYLVGFVSLCIQNKFYPYHFFILLPALFVGMGLALQATGEVLKEKPRALRLLPRLGALGLLGFGLFPLVLMMSMRAEDGLDYLNGELSAVEYNATFNGLDFYYEDIAALAEHITESTAPEDTVLVYGFDAGINFLSNRHSPTRFGFQYPLVVGTQEYKARYRAEFLAALEAHPPKLIVVADRIDNNLYRGTSVTLLNDFPALKELLERDYKPEARTRHYLLFRRASPGEASR</sequence>
<reference evidence="9 10" key="1">
    <citation type="submission" date="2019-08" db="EMBL/GenBank/DDBJ databases">
        <title>Archangium and Cystobacter genomes.</title>
        <authorList>
            <person name="Chen I.-C.K."/>
            <person name="Wielgoss S."/>
        </authorList>
    </citation>
    <scope>NUCLEOTIDE SEQUENCE [LARGE SCALE GENOMIC DNA]</scope>
    <source>
        <strain evidence="9 10">Cbm 6</strain>
    </source>
</reference>
<comment type="subcellular location">
    <subcellularLocation>
        <location evidence="1">Cell membrane</location>
        <topology evidence="1">Multi-pass membrane protein</topology>
    </subcellularLocation>
</comment>
<name>A0ABY9X6N0_9BACT</name>
<protein>
    <recommendedName>
        <fullName evidence="11">Glycosyltransferase RgtA/B/C/D-like domain-containing protein</fullName>
    </recommendedName>
</protein>
<keyword evidence="3" id="KW-0328">Glycosyltransferase</keyword>
<evidence type="ECO:0000256" key="7">
    <source>
        <dbReference type="ARBA" id="ARBA00023136"/>
    </source>
</evidence>
<evidence type="ECO:0000256" key="4">
    <source>
        <dbReference type="ARBA" id="ARBA00022679"/>
    </source>
</evidence>
<evidence type="ECO:0008006" key="11">
    <source>
        <dbReference type="Google" id="ProtNLM"/>
    </source>
</evidence>
<feature type="transmembrane region" description="Helical" evidence="8">
    <location>
        <begin position="130"/>
        <end position="146"/>
    </location>
</feature>